<gene>
    <name evidence="1" type="ORF">MSPICULIGERA_LOCUS2915</name>
</gene>
<name>A0AA36FRB3_9BILA</name>
<proteinExistence type="predicted"/>
<dbReference type="Proteomes" id="UP001177023">
    <property type="component" value="Unassembled WGS sequence"/>
</dbReference>
<feature type="non-terminal residue" evidence="1">
    <location>
        <position position="1"/>
    </location>
</feature>
<reference evidence="1" key="1">
    <citation type="submission" date="2023-06" db="EMBL/GenBank/DDBJ databases">
        <authorList>
            <person name="Delattre M."/>
        </authorList>
    </citation>
    <scope>NUCLEOTIDE SEQUENCE</scope>
    <source>
        <strain evidence="1">AF72</strain>
    </source>
</reference>
<dbReference type="AlphaFoldDB" id="A0AA36FRB3"/>
<comment type="caution">
    <text evidence="1">The sequence shown here is derived from an EMBL/GenBank/DDBJ whole genome shotgun (WGS) entry which is preliminary data.</text>
</comment>
<sequence length="76" mass="8817">MNRQTRFRRTTFVAGKSWIWPSHRTPDIIVLLGVDMWSIMKVQVAYRQGRWKSLNGMSIARSFLGIGYFGLLPSTK</sequence>
<evidence type="ECO:0000313" key="1">
    <source>
        <dbReference type="EMBL" id="CAJ0564230.1"/>
    </source>
</evidence>
<dbReference type="EMBL" id="CATQJA010000837">
    <property type="protein sequence ID" value="CAJ0564230.1"/>
    <property type="molecule type" value="Genomic_DNA"/>
</dbReference>
<evidence type="ECO:0000313" key="2">
    <source>
        <dbReference type="Proteomes" id="UP001177023"/>
    </source>
</evidence>
<organism evidence="1 2">
    <name type="scientific">Mesorhabditis spiculigera</name>
    <dbReference type="NCBI Taxonomy" id="96644"/>
    <lineage>
        <taxon>Eukaryota</taxon>
        <taxon>Metazoa</taxon>
        <taxon>Ecdysozoa</taxon>
        <taxon>Nematoda</taxon>
        <taxon>Chromadorea</taxon>
        <taxon>Rhabditida</taxon>
        <taxon>Rhabditina</taxon>
        <taxon>Rhabditomorpha</taxon>
        <taxon>Rhabditoidea</taxon>
        <taxon>Rhabditidae</taxon>
        <taxon>Mesorhabditinae</taxon>
        <taxon>Mesorhabditis</taxon>
    </lineage>
</organism>
<accession>A0AA36FRB3</accession>
<keyword evidence="2" id="KW-1185">Reference proteome</keyword>
<protein>
    <submittedName>
        <fullName evidence="1">Uncharacterized protein</fullName>
    </submittedName>
</protein>